<dbReference type="EMBL" id="JBCAUS010000002">
    <property type="protein sequence ID" value="MEL4304378.1"/>
    <property type="molecule type" value="Genomic_DNA"/>
</dbReference>
<dbReference type="Proteomes" id="UP001396646">
    <property type="component" value="Unassembled WGS sequence"/>
</dbReference>
<evidence type="ECO:0000313" key="1">
    <source>
        <dbReference type="EMBL" id="MEL4304378.1"/>
    </source>
</evidence>
<accession>A0ABU9KRE8</accession>
<evidence type="ECO:0000313" key="2">
    <source>
        <dbReference type="Proteomes" id="UP001396646"/>
    </source>
</evidence>
<protein>
    <recommendedName>
        <fullName evidence="3">SMODS-associated and fused to various effectors domain-containing protein</fullName>
    </recommendedName>
</protein>
<gene>
    <name evidence="1" type="ORF">WOA13_00810</name>
</gene>
<comment type="caution">
    <text evidence="1">The sequence shown here is derived from an EMBL/GenBank/DDBJ whole genome shotgun (WGS) entry which is preliminary data.</text>
</comment>
<name>A0ABU9KRE8_9EURY</name>
<keyword evidence="2" id="KW-1185">Reference proteome</keyword>
<organism evidence="1 2">
    <name type="scientific">Methanococcoides cohabitans</name>
    <dbReference type="NCBI Taxonomy" id="3136559"/>
    <lineage>
        <taxon>Archaea</taxon>
        <taxon>Methanobacteriati</taxon>
        <taxon>Methanobacteriota</taxon>
        <taxon>Stenosarchaea group</taxon>
        <taxon>Methanomicrobia</taxon>
        <taxon>Methanosarcinales</taxon>
        <taxon>Methanosarcinaceae</taxon>
        <taxon>Methanococcoides</taxon>
    </lineage>
</organism>
<reference evidence="1 2" key="1">
    <citation type="submission" date="2024-04" db="EMBL/GenBank/DDBJ databases">
        <title>Methanococcoides sp. LMO-2.</title>
        <authorList>
            <person name="Liang L."/>
        </authorList>
    </citation>
    <scope>NUCLEOTIDE SEQUENCE [LARGE SCALE GENOMIC DNA]</scope>
    <source>
        <strain evidence="1 2">LMO-2</strain>
    </source>
</reference>
<sequence>MPTEFMEKHLHGSSKLINKSEGIDGNFDLFFFSVGWESRCTKIAEYDQGRFNFKSAIILSFNLNDEKGYLDSYMDKITSFAEKKSVFVNVGEAVDNYDNLDFIGRKLEKIIINHFNTLNRPLKIGFDISSCPRYFYLRILGFCLKYNITQKISFFYSEGVYKSSGKNFVHSEGDWKIVEMTDFSSSFDPEYQNFYVVAAGFEGSKYRNLIYQYEPDEIGILVPKPGFKPEYVKKSIIEYEILRDKYYIPDENIVEAPAGDAVAAWKALTNSHLNKDNYNITYLTVGPKPHVLAMGVHGFLSKNIIITYRVPDGYTRMEVEASKNFWQYDIENMIFI</sequence>
<dbReference type="RefSeq" id="WP_342126107.1">
    <property type="nucleotide sequence ID" value="NZ_JBCAUS010000002.1"/>
</dbReference>
<proteinExistence type="predicted"/>
<evidence type="ECO:0008006" key="3">
    <source>
        <dbReference type="Google" id="ProtNLM"/>
    </source>
</evidence>